<sequence>MYTLLRKVYLRALDLRLSMAIEIKVVSSPCNAPSTTIKLFSLILARLSSLTNRFSSSYGRLSIFFLLNSLNAGCLSSRCQSQSGYSESAKTLGSVPSLRILAPTTVVDLTSLLSVDAFGASPAAPPLEPFFALPPPTANVLLPPIPIALRHDSTVPGKEAQTAFQGFPPEKTST</sequence>
<accession>A0AAN8YRV3</accession>
<gene>
    <name evidence="1" type="ORF">RJ641_022620</name>
</gene>
<keyword evidence="2" id="KW-1185">Reference proteome</keyword>
<name>A0AAN8YRV3_9MAGN</name>
<dbReference type="AlphaFoldDB" id="A0AAN8YRV3"/>
<evidence type="ECO:0000313" key="1">
    <source>
        <dbReference type="EMBL" id="KAK6913019.1"/>
    </source>
</evidence>
<proteinExistence type="predicted"/>
<dbReference type="EMBL" id="JBAMMX010000027">
    <property type="protein sequence ID" value="KAK6913019.1"/>
    <property type="molecule type" value="Genomic_DNA"/>
</dbReference>
<dbReference type="Proteomes" id="UP001370490">
    <property type="component" value="Unassembled WGS sequence"/>
</dbReference>
<comment type="caution">
    <text evidence="1">The sequence shown here is derived from an EMBL/GenBank/DDBJ whole genome shotgun (WGS) entry which is preliminary data.</text>
</comment>
<protein>
    <submittedName>
        <fullName evidence="1">Uncharacterized protein</fullName>
    </submittedName>
</protein>
<reference evidence="1 2" key="1">
    <citation type="submission" date="2023-12" db="EMBL/GenBank/DDBJ databases">
        <title>A high-quality genome assembly for Dillenia turbinata (Dilleniales).</title>
        <authorList>
            <person name="Chanderbali A."/>
        </authorList>
    </citation>
    <scope>NUCLEOTIDE SEQUENCE [LARGE SCALE GENOMIC DNA]</scope>
    <source>
        <strain evidence="1">LSX21</strain>
        <tissue evidence="1">Leaf</tissue>
    </source>
</reference>
<organism evidence="1 2">
    <name type="scientific">Dillenia turbinata</name>
    <dbReference type="NCBI Taxonomy" id="194707"/>
    <lineage>
        <taxon>Eukaryota</taxon>
        <taxon>Viridiplantae</taxon>
        <taxon>Streptophyta</taxon>
        <taxon>Embryophyta</taxon>
        <taxon>Tracheophyta</taxon>
        <taxon>Spermatophyta</taxon>
        <taxon>Magnoliopsida</taxon>
        <taxon>eudicotyledons</taxon>
        <taxon>Gunneridae</taxon>
        <taxon>Pentapetalae</taxon>
        <taxon>Dilleniales</taxon>
        <taxon>Dilleniaceae</taxon>
        <taxon>Dillenia</taxon>
    </lineage>
</organism>
<evidence type="ECO:0000313" key="2">
    <source>
        <dbReference type="Proteomes" id="UP001370490"/>
    </source>
</evidence>